<keyword evidence="2 7" id="KW-0813">Transport</keyword>
<keyword evidence="5 7" id="KW-1133">Transmembrane helix</keyword>
<protein>
    <submittedName>
        <fullName evidence="9">ABC transporter permease</fullName>
    </submittedName>
</protein>
<comment type="subcellular location">
    <subcellularLocation>
        <location evidence="1 7">Cell membrane</location>
        <topology evidence="1 7">Multi-pass membrane protein</topology>
    </subcellularLocation>
</comment>
<proteinExistence type="inferred from homology"/>
<feature type="transmembrane region" description="Helical" evidence="7">
    <location>
        <begin position="101"/>
        <end position="122"/>
    </location>
</feature>
<dbReference type="InterPro" id="IPR000515">
    <property type="entry name" value="MetI-like"/>
</dbReference>
<dbReference type="RefSeq" id="WP_148762758.1">
    <property type="nucleotide sequence ID" value="NZ_VSRQ01000005.1"/>
</dbReference>
<evidence type="ECO:0000256" key="4">
    <source>
        <dbReference type="ARBA" id="ARBA00022692"/>
    </source>
</evidence>
<evidence type="ECO:0000256" key="1">
    <source>
        <dbReference type="ARBA" id="ARBA00004651"/>
    </source>
</evidence>
<feature type="transmembrane region" description="Helical" evidence="7">
    <location>
        <begin position="134"/>
        <end position="155"/>
    </location>
</feature>
<evidence type="ECO:0000313" key="9">
    <source>
        <dbReference type="EMBL" id="TYK46836.1"/>
    </source>
</evidence>
<reference evidence="9 10" key="1">
    <citation type="submission" date="2019-08" db="EMBL/GenBank/DDBJ databases">
        <title>Actinomadura sp. nov. CYP1-5 isolated from mountain soil.</title>
        <authorList>
            <person name="Songsumanus A."/>
            <person name="Kuncharoen N."/>
            <person name="Kudo T."/>
            <person name="Yuki M."/>
            <person name="Igarashi Y."/>
            <person name="Tanasupawat S."/>
        </authorList>
    </citation>
    <scope>NUCLEOTIDE SEQUENCE [LARGE SCALE GENOMIC DNA]</scope>
    <source>
        <strain evidence="9 10">CYP1-5</strain>
    </source>
</reference>
<feature type="transmembrane region" description="Helical" evidence="7">
    <location>
        <begin position="197"/>
        <end position="217"/>
    </location>
</feature>
<dbReference type="PROSITE" id="PS50928">
    <property type="entry name" value="ABC_TM1"/>
    <property type="match status" value="1"/>
</dbReference>
<gene>
    <name evidence="9" type="ORF">FXF68_23680</name>
</gene>
<dbReference type="InterPro" id="IPR035906">
    <property type="entry name" value="MetI-like_sf"/>
</dbReference>
<dbReference type="AlphaFoldDB" id="A0A5D3FG61"/>
<evidence type="ECO:0000256" key="6">
    <source>
        <dbReference type="ARBA" id="ARBA00023136"/>
    </source>
</evidence>
<dbReference type="Pfam" id="PF00528">
    <property type="entry name" value="BPD_transp_1"/>
    <property type="match status" value="1"/>
</dbReference>
<feature type="transmembrane region" description="Helical" evidence="7">
    <location>
        <begin position="299"/>
        <end position="323"/>
    </location>
</feature>
<keyword evidence="10" id="KW-1185">Reference proteome</keyword>
<feature type="domain" description="ABC transmembrane type-1" evidence="8">
    <location>
        <begin position="95"/>
        <end position="324"/>
    </location>
</feature>
<comment type="similarity">
    <text evidence="7">Belongs to the binding-protein-dependent transport system permease family.</text>
</comment>
<keyword evidence="6 7" id="KW-0472">Membrane</keyword>
<evidence type="ECO:0000313" key="10">
    <source>
        <dbReference type="Proteomes" id="UP000323505"/>
    </source>
</evidence>
<feature type="transmembrane region" description="Helical" evidence="7">
    <location>
        <begin position="255"/>
        <end position="277"/>
    </location>
</feature>
<dbReference type="InterPro" id="IPR045621">
    <property type="entry name" value="BPD_transp_1_N"/>
</dbReference>
<evidence type="ECO:0000256" key="5">
    <source>
        <dbReference type="ARBA" id="ARBA00022989"/>
    </source>
</evidence>
<dbReference type="GO" id="GO:0071916">
    <property type="term" value="F:dipeptide transmembrane transporter activity"/>
    <property type="evidence" value="ECO:0007669"/>
    <property type="project" value="TreeGrafter"/>
</dbReference>
<feature type="transmembrane region" description="Helical" evidence="7">
    <location>
        <begin position="9"/>
        <end position="30"/>
    </location>
</feature>
<evidence type="ECO:0000256" key="2">
    <source>
        <dbReference type="ARBA" id="ARBA00022448"/>
    </source>
</evidence>
<dbReference type="PANTHER" id="PTHR43163">
    <property type="entry name" value="DIPEPTIDE TRANSPORT SYSTEM PERMEASE PROTEIN DPPB-RELATED"/>
    <property type="match status" value="1"/>
</dbReference>
<sequence>MARFLLRRLVTSVVVLFGLGVVTFLMSQVLPGDPARAAAGRNATAEQVAAVSARLGLDKPVWEQFPAYLGNLLHGDLGTSVFTQRPVLSDIGDALPSSLELVLAAMLINVAVAVPLGVYAAYRRGRAADVAARLIVLFGAGVPVFWLGLMLQLVFADRLGALPLTGQLGFGREVPSITGMTSVDALLSGDPAAFSDAVSHLVLPAVTLAAAFVAVVARTVRSSMISVLDSDYITLARATGASEWRVVIRHGLRNALVPVSTILGMQLGWMLGSTVLVESVFGRRGIGAYAVNAVLQNDLYAVIGTVLVIGVVFVLANIVVDVVQLWLNPRLRQPGGSRASAAVPAAEPVEPGVVEGAAT</sequence>
<keyword evidence="3" id="KW-1003">Cell membrane</keyword>
<dbReference type="Gene3D" id="1.10.3720.10">
    <property type="entry name" value="MetI-like"/>
    <property type="match status" value="1"/>
</dbReference>
<accession>A0A5D3FG61</accession>
<name>A0A5D3FG61_9ACTN</name>
<dbReference type="GO" id="GO:0005886">
    <property type="term" value="C:plasma membrane"/>
    <property type="evidence" value="ECO:0007669"/>
    <property type="project" value="UniProtKB-SubCell"/>
</dbReference>
<evidence type="ECO:0000259" key="8">
    <source>
        <dbReference type="PROSITE" id="PS50928"/>
    </source>
</evidence>
<dbReference type="PANTHER" id="PTHR43163:SF6">
    <property type="entry name" value="DIPEPTIDE TRANSPORT SYSTEM PERMEASE PROTEIN DPPB-RELATED"/>
    <property type="match status" value="1"/>
</dbReference>
<comment type="caution">
    <text evidence="9">The sequence shown here is derived from an EMBL/GenBank/DDBJ whole genome shotgun (WGS) entry which is preliminary data.</text>
</comment>
<dbReference type="EMBL" id="VSRQ01000005">
    <property type="protein sequence ID" value="TYK46836.1"/>
    <property type="molecule type" value="Genomic_DNA"/>
</dbReference>
<evidence type="ECO:0000256" key="7">
    <source>
        <dbReference type="RuleBase" id="RU363032"/>
    </source>
</evidence>
<keyword evidence="4 7" id="KW-0812">Transmembrane</keyword>
<dbReference type="Pfam" id="PF19300">
    <property type="entry name" value="BPD_transp_1_N"/>
    <property type="match status" value="1"/>
</dbReference>
<evidence type="ECO:0000256" key="3">
    <source>
        <dbReference type="ARBA" id="ARBA00022475"/>
    </source>
</evidence>
<organism evidence="9 10">
    <name type="scientific">Actinomadura decatromicini</name>
    <dbReference type="NCBI Taxonomy" id="2604572"/>
    <lineage>
        <taxon>Bacteria</taxon>
        <taxon>Bacillati</taxon>
        <taxon>Actinomycetota</taxon>
        <taxon>Actinomycetes</taxon>
        <taxon>Streptosporangiales</taxon>
        <taxon>Thermomonosporaceae</taxon>
        <taxon>Actinomadura</taxon>
    </lineage>
</organism>
<dbReference type="SUPFAM" id="SSF161098">
    <property type="entry name" value="MetI-like"/>
    <property type="match status" value="1"/>
</dbReference>
<dbReference type="CDD" id="cd06261">
    <property type="entry name" value="TM_PBP2"/>
    <property type="match status" value="1"/>
</dbReference>
<dbReference type="Proteomes" id="UP000323505">
    <property type="component" value="Unassembled WGS sequence"/>
</dbReference>